<name>A0A146K361_9EUKA</name>
<gene>
    <name evidence="1" type="ORF">TPC1_30191</name>
</gene>
<feature type="non-terminal residue" evidence="1">
    <location>
        <position position="1"/>
    </location>
</feature>
<protein>
    <submittedName>
        <fullName evidence="1">Uncharacterized protein</fullName>
    </submittedName>
</protein>
<reference evidence="1" key="1">
    <citation type="submission" date="2015-07" db="EMBL/GenBank/DDBJ databases">
        <title>Adaptation to a free-living lifestyle via gene acquisitions in the diplomonad Trepomonas sp. PC1.</title>
        <authorList>
            <person name="Xu F."/>
            <person name="Jerlstrom-Hultqvist J."/>
            <person name="Kolisko M."/>
            <person name="Simpson A.G.B."/>
            <person name="Roger A.J."/>
            <person name="Svard S.G."/>
            <person name="Andersson J.O."/>
        </authorList>
    </citation>
    <scope>NUCLEOTIDE SEQUENCE</scope>
    <source>
        <strain evidence="1">PC1</strain>
    </source>
</reference>
<accession>A0A146K361</accession>
<sequence length="849" mass="98724">CSDQVRFEIFQRLLQNISQSQSFAEAKHFADTAGNILHIIVRNDEDTSILLSFLNQVFQQQQVFIQQAAAHIFVVFSTWSKSEIITQFLSQISDKPNLNMQSFQICCNILNKIDFDVQQMFQLLDEQNITKQLRYLIKTADIDGQIIEPIVDQLIQLIPAVFEKDFELSLSLLQVLADPMADIIFEDDQEDKITQLMLLHFSHLEVGMQEKEQYFAECESAELFFDNTMPEVKLQEAIGRTYRINKVKFHRMFQQNQLNLYQKLVFVRGVMESTVHSQEYLMDIAIWLIDLTQQFAQLHPIYQYYIIHNIKAMFYMENEQIMMLFAPINHILEVATELLPIVQQELFDMLTYWIEEIPITQLLKQMLLQIHTLLASPNIYLQISTLRLMGYAVSHCNIQYSEWFGLCCQQFVEKCEAMLSNLDTKFLYELINFIFHTIKDSNIKISEQETQMIMHGLSQMLQHEDLDQKGQLLELIFYFVASVDLNFEPIIPLLIPHIKIILETQHVQSSIVGEEVYNEKLSNQLLACYDCVEKLHLQQILSQQHIFDLVVAHNTDNFRFADTSGAMISFFGMANLETQQKILDVTAEFLLSKNCPGPVGRVLKALNNVMPAIMQSELFDYEQFCGLIMNVIELLQNQFAEYLISQTRYYNDDDELNDSYPVDFERNVYCGTVYQAVKLLNTLQIPGELPALFKEEQCIQLKQFTVDPMELIEKMLQKILYKTELVYLLHYCTQNELPDWKILINGCYLQIKIMIAERSKNMDLIECLTKLAVVHHIINTGEVENLKTISEMKGRDLDVGEHLIKLGRKQQNDLIIAIGMNCGGLGTAEEAKRVWEHINDTAKCDYDIQ</sequence>
<dbReference type="SUPFAM" id="SSF48371">
    <property type="entry name" value="ARM repeat"/>
    <property type="match status" value="1"/>
</dbReference>
<organism evidence="1">
    <name type="scientific">Trepomonas sp. PC1</name>
    <dbReference type="NCBI Taxonomy" id="1076344"/>
    <lineage>
        <taxon>Eukaryota</taxon>
        <taxon>Metamonada</taxon>
        <taxon>Diplomonadida</taxon>
        <taxon>Hexamitidae</taxon>
        <taxon>Hexamitinae</taxon>
        <taxon>Trepomonas</taxon>
    </lineage>
</organism>
<evidence type="ECO:0000313" key="1">
    <source>
        <dbReference type="EMBL" id="JAP90314.1"/>
    </source>
</evidence>
<dbReference type="AlphaFoldDB" id="A0A146K361"/>
<proteinExistence type="predicted"/>
<dbReference type="EMBL" id="GDID01006292">
    <property type="protein sequence ID" value="JAP90314.1"/>
    <property type="molecule type" value="Transcribed_RNA"/>
</dbReference>
<dbReference type="InterPro" id="IPR016024">
    <property type="entry name" value="ARM-type_fold"/>
</dbReference>